<evidence type="ECO:0000313" key="3">
    <source>
        <dbReference type="EMBL" id="KAA8572318.1"/>
    </source>
</evidence>
<evidence type="ECO:0000256" key="1">
    <source>
        <dbReference type="SAM" id="MobiDB-lite"/>
    </source>
</evidence>
<name>A0A5M9JS35_MONFR</name>
<feature type="compositionally biased region" description="Basic residues" evidence="1">
    <location>
        <begin position="30"/>
        <end position="40"/>
    </location>
</feature>
<protein>
    <submittedName>
        <fullName evidence="3">Uncharacterized protein</fullName>
    </submittedName>
</protein>
<feature type="compositionally biased region" description="Polar residues" evidence="1">
    <location>
        <begin position="231"/>
        <end position="242"/>
    </location>
</feature>
<keyword evidence="2" id="KW-0812">Transmembrane</keyword>
<keyword evidence="4" id="KW-1185">Reference proteome</keyword>
<dbReference type="AlphaFoldDB" id="A0A5M9JS35"/>
<feature type="compositionally biased region" description="Polar residues" evidence="1">
    <location>
        <begin position="1"/>
        <end position="27"/>
    </location>
</feature>
<dbReference type="Proteomes" id="UP000322873">
    <property type="component" value="Unassembled WGS sequence"/>
</dbReference>
<feature type="compositionally biased region" description="Pro residues" evidence="1">
    <location>
        <begin position="204"/>
        <end position="216"/>
    </location>
</feature>
<feature type="region of interest" description="Disordered" evidence="1">
    <location>
        <begin position="1"/>
        <end position="83"/>
    </location>
</feature>
<dbReference type="EMBL" id="VICG01000004">
    <property type="protein sequence ID" value="KAA8572318.1"/>
    <property type="molecule type" value="Genomic_DNA"/>
</dbReference>
<dbReference type="OrthoDB" id="3554308at2759"/>
<feature type="transmembrane region" description="Helical" evidence="2">
    <location>
        <begin position="299"/>
        <end position="317"/>
    </location>
</feature>
<feature type="compositionally biased region" description="Polar residues" evidence="1">
    <location>
        <begin position="269"/>
        <end position="282"/>
    </location>
</feature>
<gene>
    <name evidence="3" type="ORF">EYC84_002943</name>
</gene>
<organism evidence="3 4">
    <name type="scientific">Monilinia fructicola</name>
    <name type="common">Brown rot fungus</name>
    <name type="synonym">Ciboria fructicola</name>
    <dbReference type="NCBI Taxonomy" id="38448"/>
    <lineage>
        <taxon>Eukaryota</taxon>
        <taxon>Fungi</taxon>
        <taxon>Dikarya</taxon>
        <taxon>Ascomycota</taxon>
        <taxon>Pezizomycotina</taxon>
        <taxon>Leotiomycetes</taxon>
        <taxon>Helotiales</taxon>
        <taxon>Sclerotiniaceae</taxon>
        <taxon>Monilinia</taxon>
    </lineage>
</organism>
<feature type="compositionally biased region" description="Low complexity" evidence="1">
    <location>
        <begin position="191"/>
        <end position="203"/>
    </location>
</feature>
<accession>A0A5M9JS35</accession>
<feature type="transmembrane region" description="Helical" evidence="2">
    <location>
        <begin position="427"/>
        <end position="452"/>
    </location>
</feature>
<evidence type="ECO:0000256" key="2">
    <source>
        <dbReference type="SAM" id="Phobius"/>
    </source>
</evidence>
<sequence>MAMNTQICASPINNDGSSAANFTQETLTPVKRRDRGKPKPISKIPSPTGSDRAQSSTPERSTPTPITTVDYSNIHNNDTQTISTSPTSVKAMKENVTDAMVTDHFKSADFESPRSLQSHTPILTANMSSPILINKKGPCTTAVSISEGTPWKDPVSLTEPSLMASPIEPPSSAASHMTPSPRDIAPPAPVSSYTSYTSFTHTPPRLPPSPSPPRPLPQTSQSTPLLPNPHCPSNTTQQTHSTLPPGYYEYHTINGTTILPLTSEARASGNDSGHESSLSPVSSREDGCRSSCGVKTSLICTYLLFACSLTWLLWMSWGTITPADLGHRGIIGSEDGPATVSSYDADLPIVASLTPRRIVDDPLEMDNVVLPPDVESSAEPNSPQCPRHPHHPHYPEYPKYAEYPGCPPPPKNDSPDPSSGNGFFEPLVVVMLHTMGIAMGVFAIIWIITILMRYDRENSI</sequence>
<feature type="compositionally biased region" description="Polar residues" evidence="1">
    <location>
        <begin position="48"/>
        <end position="83"/>
    </location>
</feature>
<keyword evidence="2" id="KW-1133">Transmembrane helix</keyword>
<proteinExistence type="predicted"/>
<keyword evidence="2" id="KW-0472">Membrane</keyword>
<feature type="compositionally biased region" description="Low complexity" evidence="1">
    <location>
        <begin position="164"/>
        <end position="175"/>
    </location>
</feature>
<feature type="region of interest" description="Disordered" evidence="1">
    <location>
        <begin position="144"/>
        <end position="247"/>
    </location>
</feature>
<comment type="caution">
    <text evidence="3">The sequence shown here is derived from an EMBL/GenBank/DDBJ whole genome shotgun (WGS) entry which is preliminary data.</text>
</comment>
<dbReference type="VEuPathDB" id="FungiDB:MFRU_003g04520"/>
<reference evidence="3 4" key="1">
    <citation type="submission" date="2019-06" db="EMBL/GenBank/DDBJ databases">
        <title>Genome Sequence of the Brown Rot Fungal Pathogen Monilinia fructicola.</title>
        <authorList>
            <person name="De Miccolis Angelini R.M."/>
            <person name="Landi L."/>
            <person name="Abate D."/>
            <person name="Pollastro S."/>
            <person name="Romanazzi G."/>
            <person name="Faretra F."/>
        </authorList>
    </citation>
    <scope>NUCLEOTIDE SEQUENCE [LARGE SCALE GENOMIC DNA]</scope>
    <source>
        <strain evidence="3 4">Mfrc123</strain>
    </source>
</reference>
<feature type="region of interest" description="Disordered" evidence="1">
    <location>
        <begin position="264"/>
        <end position="287"/>
    </location>
</feature>
<evidence type="ECO:0000313" key="4">
    <source>
        <dbReference type="Proteomes" id="UP000322873"/>
    </source>
</evidence>